<dbReference type="PANTHER" id="PTHR35282">
    <property type="entry name" value="F5D14.24 PROTEIN"/>
    <property type="match status" value="1"/>
</dbReference>
<dbReference type="PANTHER" id="PTHR35282:SF2">
    <property type="entry name" value="F5D14.24 PROTEIN"/>
    <property type="match status" value="1"/>
</dbReference>
<dbReference type="AlphaFoldDB" id="A0A251QE81"/>
<dbReference type="InterPro" id="IPR049198">
    <property type="entry name" value="DUF6865"/>
</dbReference>
<name>A0A251QE81_PRUPE</name>
<dbReference type="Gramene" id="ONI22144">
    <property type="protein sequence ID" value="ONI22144"/>
    <property type="gene ID" value="PRUPE_2G110100"/>
</dbReference>
<dbReference type="EMBL" id="CM007652">
    <property type="protein sequence ID" value="ONI22144.1"/>
    <property type="molecule type" value="Genomic_DNA"/>
</dbReference>
<proteinExistence type="predicted"/>
<gene>
    <name evidence="1" type="ORF">PRUPE_2G110100</name>
</gene>
<dbReference type="Pfam" id="PF21737">
    <property type="entry name" value="DUF6865"/>
    <property type="match status" value="1"/>
</dbReference>
<evidence type="ECO:0000313" key="2">
    <source>
        <dbReference type="Proteomes" id="UP000006882"/>
    </source>
</evidence>
<accession>A0A251QE81</accession>
<reference evidence="1 2" key="1">
    <citation type="journal article" date="2013" name="Nat. Genet.">
        <title>The high-quality draft genome of peach (Prunus persica) identifies unique patterns of genetic diversity, domestication and genome evolution.</title>
        <authorList>
            <consortium name="International Peach Genome Initiative"/>
            <person name="Verde I."/>
            <person name="Abbott A.G."/>
            <person name="Scalabrin S."/>
            <person name="Jung S."/>
            <person name="Shu S."/>
            <person name="Marroni F."/>
            <person name="Zhebentyayeva T."/>
            <person name="Dettori M.T."/>
            <person name="Grimwood J."/>
            <person name="Cattonaro F."/>
            <person name="Zuccolo A."/>
            <person name="Rossini L."/>
            <person name="Jenkins J."/>
            <person name="Vendramin E."/>
            <person name="Meisel L.A."/>
            <person name="Decroocq V."/>
            <person name="Sosinski B."/>
            <person name="Prochnik S."/>
            <person name="Mitros T."/>
            <person name="Policriti A."/>
            <person name="Cipriani G."/>
            <person name="Dondini L."/>
            <person name="Ficklin S."/>
            <person name="Goodstein D.M."/>
            <person name="Xuan P."/>
            <person name="Del Fabbro C."/>
            <person name="Aramini V."/>
            <person name="Copetti D."/>
            <person name="Gonzalez S."/>
            <person name="Horner D.S."/>
            <person name="Falchi R."/>
            <person name="Lucas S."/>
            <person name="Mica E."/>
            <person name="Maldonado J."/>
            <person name="Lazzari B."/>
            <person name="Bielenberg D."/>
            <person name="Pirona R."/>
            <person name="Miculan M."/>
            <person name="Barakat A."/>
            <person name="Testolin R."/>
            <person name="Stella A."/>
            <person name="Tartarini S."/>
            <person name="Tonutti P."/>
            <person name="Arus P."/>
            <person name="Orellana A."/>
            <person name="Wells C."/>
            <person name="Main D."/>
            <person name="Vizzotto G."/>
            <person name="Silva H."/>
            <person name="Salamini F."/>
            <person name="Schmutz J."/>
            <person name="Morgante M."/>
            <person name="Rokhsar D.S."/>
        </authorList>
    </citation>
    <scope>NUCLEOTIDE SEQUENCE [LARGE SCALE GENOMIC DNA]</scope>
    <source>
        <strain evidence="2">cv. Nemared</strain>
    </source>
</reference>
<keyword evidence="2" id="KW-1185">Reference proteome</keyword>
<sequence>MDKARLGNGAAEEVTRESLIAISYLEPYKILPSNLSSGKLNGETLVKTIDSDQEKFRYELMSISYCSPQKRGFVF</sequence>
<dbReference type="Proteomes" id="UP000006882">
    <property type="component" value="Chromosome G2"/>
</dbReference>
<protein>
    <submittedName>
        <fullName evidence="1">Uncharacterized protein</fullName>
    </submittedName>
</protein>
<evidence type="ECO:0000313" key="1">
    <source>
        <dbReference type="EMBL" id="ONI22144.1"/>
    </source>
</evidence>
<organism evidence="1 2">
    <name type="scientific">Prunus persica</name>
    <name type="common">Peach</name>
    <name type="synonym">Amygdalus persica</name>
    <dbReference type="NCBI Taxonomy" id="3760"/>
    <lineage>
        <taxon>Eukaryota</taxon>
        <taxon>Viridiplantae</taxon>
        <taxon>Streptophyta</taxon>
        <taxon>Embryophyta</taxon>
        <taxon>Tracheophyta</taxon>
        <taxon>Spermatophyta</taxon>
        <taxon>Magnoliopsida</taxon>
        <taxon>eudicotyledons</taxon>
        <taxon>Gunneridae</taxon>
        <taxon>Pentapetalae</taxon>
        <taxon>rosids</taxon>
        <taxon>fabids</taxon>
        <taxon>Rosales</taxon>
        <taxon>Rosaceae</taxon>
        <taxon>Amygdaloideae</taxon>
        <taxon>Amygdaleae</taxon>
        <taxon>Prunus</taxon>
    </lineage>
</organism>